<organism evidence="1 2">
    <name type="scientific">Chiloscyllium punctatum</name>
    <name type="common">Brownbanded bambooshark</name>
    <name type="synonym">Hemiscyllium punctatum</name>
    <dbReference type="NCBI Taxonomy" id="137246"/>
    <lineage>
        <taxon>Eukaryota</taxon>
        <taxon>Metazoa</taxon>
        <taxon>Chordata</taxon>
        <taxon>Craniata</taxon>
        <taxon>Vertebrata</taxon>
        <taxon>Chondrichthyes</taxon>
        <taxon>Elasmobranchii</taxon>
        <taxon>Galeomorphii</taxon>
        <taxon>Galeoidea</taxon>
        <taxon>Orectolobiformes</taxon>
        <taxon>Hemiscylliidae</taxon>
        <taxon>Chiloscyllium</taxon>
    </lineage>
</organism>
<protein>
    <submittedName>
        <fullName evidence="1">Uncharacterized protein</fullName>
    </submittedName>
</protein>
<comment type="caution">
    <text evidence="1">The sequence shown here is derived from an EMBL/GenBank/DDBJ whole genome shotgun (WGS) entry which is preliminary data.</text>
</comment>
<dbReference type="Proteomes" id="UP000287033">
    <property type="component" value="Unassembled WGS sequence"/>
</dbReference>
<keyword evidence="2" id="KW-1185">Reference proteome</keyword>
<reference evidence="1 2" key="1">
    <citation type="journal article" date="2018" name="Nat. Ecol. Evol.">
        <title>Shark genomes provide insights into elasmobranch evolution and the origin of vertebrates.</title>
        <authorList>
            <person name="Hara Y"/>
            <person name="Yamaguchi K"/>
            <person name="Onimaru K"/>
            <person name="Kadota M"/>
            <person name="Koyanagi M"/>
            <person name="Keeley SD"/>
            <person name="Tatsumi K"/>
            <person name="Tanaka K"/>
            <person name="Motone F"/>
            <person name="Kageyama Y"/>
            <person name="Nozu R"/>
            <person name="Adachi N"/>
            <person name="Nishimura O"/>
            <person name="Nakagawa R"/>
            <person name="Tanegashima C"/>
            <person name="Kiyatake I"/>
            <person name="Matsumoto R"/>
            <person name="Murakumo K"/>
            <person name="Nishida K"/>
            <person name="Terakita A"/>
            <person name="Kuratani S"/>
            <person name="Sato K"/>
            <person name="Hyodo S Kuraku.S."/>
        </authorList>
    </citation>
    <scope>NUCLEOTIDE SEQUENCE [LARGE SCALE GENOMIC DNA]</scope>
</reference>
<accession>A0A401TPQ0</accession>
<evidence type="ECO:0000313" key="1">
    <source>
        <dbReference type="EMBL" id="GCC44593.1"/>
    </source>
</evidence>
<name>A0A401TPQ0_CHIPU</name>
<sequence>MKGMRRANEWTPVHSSIAGSCHFVLAKDIWYRPVVFRDPRALGLCALVLRICSDCRQRTRLAAAIASTCTETLPLSKVAGFRRWRHAPLQGWADGHLSASAAWRPIP</sequence>
<evidence type="ECO:0000313" key="2">
    <source>
        <dbReference type="Proteomes" id="UP000287033"/>
    </source>
</evidence>
<dbReference type="EMBL" id="BEZZ01132034">
    <property type="protein sequence ID" value="GCC44593.1"/>
    <property type="molecule type" value="Genomic_DNA"/>
</dbReference>
<dbReference type="PROSITE" id="PS51257">
    <property type="entry name" value="PROKAR_LIPOPROTEIN"/>
    <property type="match status" value="1"/>
</dbReference>
<dbReference type="AlphaFoldDB" id="A0A401TPQ0"/>
<gene>
    <name evidence="1" type="ORF">chiPu_0028468</name>
</gene>
<proteinExistence type="predicted"/>